<feature type="compositionally biased region" description="Pro residues" evidence="1">
    <location>
        <begin position="77"/>
        <end position="87"/>
    </location>
</feature>
<feature type="region of interest" description="Disordered" evidence="1">
    <location>
        <begin position="1"/>
        <end position="46"/>
    </location>
</feature>
<comment type="caution">
    <text evidence="2">The sequence shown here is derived from an EMBL/GenBank/DDBJ whole genome shotgun (WGS) entry which is preliminary data.</text>
</comment>
<gene>
    <name evidence="2" type="ORF">D5F01_LYC20532</name>
</gene>
<organism evidence="2 3">
    <name type="scientific">Larimichthys crocea</name>
    <name type="common">Large yellow croaker</name>
    <name type="synonym">Pseudosciaena crocea</name>
    <dbReference type="NCBI Taxonomy" id="215358"/>
    <lineage>
        <taxon>Eukaryota</taxon>
        <taxon>Metazoa</taxon>
        <taxon>Chordata</taxon>
        <taxon>Craniata</taxon>
        <taxon>Vertebrata</taxon>
        <taxon>Euteleostomi</taxon>
        <taxon>Actinopterygii</taxon>
        <taxon>Neopterygii</taxon>
        <taxon>Teleostei</taxon>
        <taxon>Neoteleostei</taxon>
        <taxon>Acanthomorphata</taxon>
        <taxon>Eupercaria</taxon>
        <taxon>Sciaenidae</taxon>
        <taxon>Larimichthys</taxon>
    </lineage>
</organism>
<name>A0A6G0HQS2_LARCR</name>
<sequence>MFSVRGRGRRGHQGERLGGVSGSEFRFKLQTQGETSAREQPDQARAQMQFRELSGPWQEQRYLETVSVRSMPTSHKIPPPPPPPPLEQHPLWNPNGCQFLRQPTADPFRPGNCCPAKEPKSPRGFDPHTPSPLLDSKMAVLAAYSGLGKKGRETEKE</sequence>
<evidence type="ECO:0000313" key="2">
    <source>
        <dbReference type="EMBL" id="KAE8281545.1"/>
    </source>
</evidence>
<protein>
    <submittedName>
        <fullName evidence="2">Uncharacterized protein</fullName>
    </submittedName>
</protein>
<dbReference type="EMBL" id="REGW02000020">
    <property type="protein sequence ID" value="KAE8281545.1"/>
    <property type="molecule type" value="Genomic_DNA"/>
</dbReference>
<keyword evidence="3" id="KW-1185">Reference proteome</keyword>
<dbReference type="AlphaFoldDB" id="A0A6G0HQS2"/>
<accession>A0A6G0HQS2</accession>
<reference evidence="2 3" key="1">
    <citation type="submission" date="2019-07" db="EMBL/GenBank/DDBJ databases">
        <title>Chromosome genome assembly for large yellow croaker.</title>
        <authorList>
            <person name="Xiao S."/>
        </authorList>
    </citation>
    <scope>NUCLEOTIDE SEQUENCE [LARGE SCALE GENOMIC DNA]</scope>
    <source>
        <strain evidence="2">JMULYC20181020</strain>
        <tissue evidence="2">Muscle</tissue>
    </source>
</reference>
<dbReference type="Proteomes" id="UP000424527">
    <property type="component" value="Unassembled WGS sequence"/>
</dbReference>
<feature type="region of interest" description="Disordered" evidence="1">
    <location>
        <begin position="67"/>
        <end position="135"/>
    </location>
</feature>
<evidence type="ECO:0000313" key="3">
    <source>
        <dbReference type="Proteomes" id="UP000424527"/>
    </source>
</evidence>
<feature type="compositionally biased region" description="Basic residues" evidence="1">
    <location>
        <begin position="1"/>
        <end position="11"/>
    </location>
</feature>
<proteinExistence type="predicted"/>
<feature type="compositionally biased region" description="Basic and acidic residues" evidence="1">
    <location>
        <begin position="117"/>
        <end position="126"/>
    </location>
</feature>
<evidence type="ECO:0000256" key="1">
    <source>
        <dbReference type="SAM" id="MobiDB-lite"/>
    </source>
</evidence>